<dbReference type="Proteomes" id="UP000489351">
    <property type="component" value="Unassembled WGS sequence"/>
</dbReference>
<feature type="domain" description="YaiO beta-barrel" evidence="1">
    <location>
        <begin position="48"/>
        <end position="216"/>
    </location>
</feature>
<organism evidence="2 3">
    <name type="scientific">Chlorobium phaeovibrioides</name>
    <dbReference type="NCBI Taxonomy" id="1094"/>
    <lineage>
        <taxon>Bacteria</taxon>
        <taxon>Pseudomonadati</taxon>
        <taxon>Chlorobiota</taxon>
        <taxon>Chlorobiia</taxon>
        <taxon>Chlorobiales</taxon>
        <taxon>Chlorobiaceae</taxon>
        <taxon>Chlorobium/Pelodictyon group</taxon>
        <taxon>Chlorobium</taxon>
    </lineage>
</organism>
<dbReference type="InterPro" id="IPR030887">
    <property type="entry name" value="Beta-barrel_YaiO"/>
</dbReference>
<dbReference type="EMBL" id="WUBZ01000050">
    <property type="protein sequence ID" value="MWV55133.1"/>
    <property type="molecule type" value="Genomic_DNA"/>
</dbReference>
<keyword evidence="3" id="KW-1185">Reference proteome</keyword>
<dbReference type="RefSeq" id="WP_160460314.1">
    <property type="nucleotide sequence ID" value="NZ_WUBZ01000050.1"/>
</dbReference>
<proteinExistence type="predicted"/>
<gene>
    <name evidence="2" type="primary">yaiO</name>
    <name evidence="2" type="ORF">GJ685_08705</name>
</gene>
<dbReference type="NCBIfam" id="TIGR04390">
    <property type="entry name" value="OMP_YaiO_dom"/>
    <property type="match status" value="1"/>
</dbReference>
<reference evidence="2 3" key="1">
    <citation type="submission" date="2019-11" db="EMBL/GenBank/DDBJ databases">
        <title>Green- and brown-colored morphotypes of Chlorobia in the stratified aquatic ecosystems of Kandalaksha Gulf (White Sea): A model for study of the accessory genome evolution.</title>
        <authorList>
            <person name="Grouzdev D.S."/>
        </authorList>
    </citation>
    <scope>NUCLEOTIDE SEQUENCE [LARGE SCALE GENOMIC DNA]</scope>
    <source>
        <strain evidence="2 3">ZM</strain>
    </source>
</reference>
<name>A0ABW9USN6_CHLPH</name>
<protein>
    <submittedName>
        <fullName evidence="2">YaiO family outer membrane beta-barrel protein</fullName>
    </submittedName>
</protein>
<evidence type="ECO:0000313" key="3">
    <source>
        <dbReference type="Proteomes" id="UP000489351"/>
    </source>
</evidence>
<dbReference type="Pfam" id="PF19413">
    <property type="entry name" value="YaiO"/>
    <property type="match status" value="1"/>
</dbReference>
<evidence type="ECO:0000313" key="2">
    <source>
        <dbReference type="EMBL" id="MWV55133.1"/>
    </source>
</evidence>
<accession>A0ABW9USN6</accession>
<evidence type="ECO:0000259" key="1">
    <source>
        <dbReference type="Pfam" id="PF19413"/>
    </source>
</evidence>
<sequence>MNIRRAASLFFFVECLPVLLQATPLQLPVHDGGCGKSARPAVFDAPSSVEAGASLERLSNGYDDWSCLFVKYVRPLGPAGLAAVEIRQEGRFGKEDDGLNGSWAVPFSSGVLSLEGGISPDSDFLPRWKGLAGWNGRLPDGFGYSMEVQRREYKTVELNGIGLGAEKYLGRYRFAYMAALSSLDWGRGELVHKLQVQWFDDSTTRLGLTYAFGREPTNVSADDFLAERLTHIQLDAFLPLGSVGIVAALWHAVQGDYYDRDGVLVGLRWLF</sequence>
<comment type="caution">
    <text evidence="2">The sequence shown here is derived from an EMBL/GenBank/DDBJ whole genome shotgun (WGS) entry which is preliminary data.</text>
</comment>